<dbReference type="STRING" id="350058.Mvan_0236"/>
<dbReference type="Pfam" id="PF12867">
    <property type="entry name" value="DinB_2"/>
    <property type="match status" value="1"/>
</dbReference>
<dbReference type="HOGENOM" id="CLU_868264_0_0_11"/>
<feature type="region of interest" description="Disordered" evidence="3">
    <location>
        <begin position="1"/>
        <end position="44"/>
    </location>
</feature>
<evidence type="ECO:0000313" key="5">
    <source>
        <dbReference type="EMBL" id="ABM11085.1"/>
    </source>
</evidence>
<dbReference type="Gene3D" id="1.20.120.450">
    <property type="entry name" value="dinb family like domain"/>
    <property type="match status" value="1"/>
</dbReference>
<dbReference type="EMBL" id="CP000511">
    <property type="protein sequence ID" value="ABM11085.1"/>
    <property type="molecule type" value="Genomic_DNA"/>
</dbReference>
<evidence type="ECO:0000256" key="1">
    <source>
        <dbReference type="ARBA" id="ARBA00023015"/>
    </source>
</evidence>
<dbReference type="SMART" id="SM00342">
    <property type="entry name" value="HTH_ARAC"/>
    <property type="match status" value="1"/>
</dbReference>
<keyword evidence="2" id="KW-0804">Transcription</keyword>
<dbReference type="SUPFAM" id="SSF46689">
    <property type="entry name" value="Homeodomain-like"/>
    <property type="match status" value="1"/>
</dbReference>
<sequence length="351" mass="38160">MTDDPSPEHAALPDPSALRASAHPDPSALRASAHPDPSALRASAHRRDRLRELLDAVTDSANADVGDMARSSYASEFHFSREVRRLTGESPAALRRRVMLERAAWRLQRGEAVSAVAADEGWSSAEVFSRAFRRMYGLPPSQASDVHFRLPAPNGLHFHPPQSLWLDSDPGDRTPPGMHTPDIAQLMIDHDIADTSHLLGQAALLSPQQWVAEVAPGQTVLEWDGPEPSVGAVLGAIVWTKQVWLATIAGDDFPSRACTQPEFVDAATLAAHHDDVGNRWRAMVSEYAVAGRLGDTVIDALCDPPESFQLYGIVAHVLTYSAHRRGLARTMLAGHGVTTRLGDPLDWMRGN</sequence>
<dbReference type="PANTHER" id="PTHR11019:SF159">
    <property type="entry name" value="TRANSCRIPTIONAL REGULATOR-RELATED"/>
    <property type="match status" value="1"/>
</dbReference>
<dbReference type="PROSITE" id="PS01124">
    <property type="entry name" value="HTH_ARAC_FAMILY_2"/>
    <property type="match status" value="1"/>
</dbReference>
<dbReference type="InterPro" id="IPR009057">
    <property type="entry name" value="Homeodomain-like_sf"/>
</dbReference>
<keyword evidence="6" id="KW-1185">Reference proteome</keyword>
<proteinExistence type="predicted"/>
<accession>A1T1N5</accession>
<dbReference type="eggNOG" id="COG2207">
    <property type="taxonomic scope" value="Bacteria"/>
</dbReference>
<organism evidence="5 6">
    <name type="scientific">Mycolicibacterium vanbaalenii (strain DSM 7251 / JCM 13017 / BCRC 16820 / KCTC 9966 / NRRL B-24157 / PYR-1)</name>
    <name type="common">Mycobacterium vanbaalenii</name>
    <dbReference type="NCBI Taxonomy" id="350058"/>
    <lineage>
        <taxon>Bacteria</taxon>
        <taxon>Bacillati</taxon>
        <taxon>Actinomycetota</taxon>
        <taxon>Actinomycetes</taxon>
        <taxon>Mycobacteriales</taxon>
        <taxon>Mycobacteriaceae</taxon>
        <taxon>Mycolicibacterium</taxon>
    </lineage>
</organism>
<protein>
    <submittedName>
        <fullName evidence="5">Transcriptional regulator, AraC family</fullName>
    </submittedName>
</protein>
<dbReference type="PANTHER" id="PTHR11019">
    <property type="entry name" value="HTH-TYPE TRANSCRIPTIONAL REGULATOR NIMR"/>
    <property type="match status" value="1"/>
</dbReference>
<keyword evidence="1" id="KW-0805">Transcription regulation</keyword>
<dbReference type="KEGG" id="mva:Mvan_0236"/>
<dbReference type="InterPro" id="IPR024775">
    <property type="entry name" value="DinB-like"/>
</dbReference>
<feature type="domain" description="HTH araC/xylS-type" evidence="4">
    <location>
        <begin position="48"/>
        <end position="146"/>
    </location>
</feature>
<dbReference type="InterPro" id="IPR018060">
    <property type="entry name" value="HTH_AraC"/>
</dbReference>
<dbReference type="AlphaFoldDB" id="A1T1N5"/>
<dbReference type="InterPro" id="IPR034660">
    <property type="entry name" value="DinB/YfiT-like"/>
</dbReference>
<reference evidence="5" key="1">
    <citation type="submission" date="2006-12" db="EMBL/GenBank/DDBJ databases">
        <title>Complete sequence of Mycobacterium vanbaalenii PYR-1.</title>
        <authorList>
            <consortium name="US DOE Joint Genome Institute"/>
            <person name="Copeland A."/>
            <person name="Lucas S."/>
            <person name="Lapidus A."/>
            <person name="Barry K."/>
            <person name="Detter J.C."/>
            <person name="Glavina del Rio T."/>
            <person name="Hammon N."/>
            <person name="Israni S."/>
            <person name="Dalin E."/>
            <person name="Tice H."/>
            <person name="Pitluck S."/>
            <person name="Singan V."/>
            <person name="Schmutz J."/>
            <person name="Larimer F."/>
            <person name="Land M."/>
            <person name="Hauser L."/>
            <person name="Kyrpides N."/>
            <person name="Anderson I.J."/>
            <person name="Miller C."/>
            <person name="Richardson P."/>
        </authorList>
    </citation>
    <scope>NUCLEOTIDE SEQUENCE [LARGE SCALE GENOMIC DNA]</scope>
    <source>
        <strain evidence="5">PYR-1</strain>
    </source>
</reference>
<dbReference type="GO" id="GO:0043565">
    <property type="term" value="F:sequence-specific DNA binding"/>
    <property type="evidence" value="ECO:0007669"/>
    <property type="project" value="InterPro"/>
</dbReference>
<evidence type="ECO:0000256" key="2">
    <source>
        <dbReference type="ARBA" id="ARBA00023163"/>
    </source>
</evidence>
<dbReference type="Pfam" id="PF12833">
    <property type="entry name" value="HTH_18"/>
    <property type="match status" value="1"/>
</dbReference>
<dbReference type="Proteomes" id="UP000009159">
    <property type="component" value="Chromosome"/>
</dbReference>
<gene>
    <name evidence="5" type="ordered locus">Mvan_0236</name>
</gene>
<dbReference type="GO" id="GO:0003700">
    <property type="term" value="F:DNA-binding transcription factor activity"/>
    <property type="evidence" value="ECO:0007669"/>
    <property type="project" value="InterPro"/>
</dbReference>
<dbReference type="Gene3D" id="1.10.10.60">
    <property type="entry name" value="Homeodomain-like"/>
    <property type="match status" value="1"/>
</dbReference>
<evidence type="ECO:0000313" key="6">
    <source>
        <dbReference type="Proteomes" id="UP000009159"/>
    </source>
</evidence>
<name>A1T1N5_MYCVP</name>
<evidence type="ECO:0000259" key="4">
    <source>
        <dbReference type="PROSITE" id="PS01124"/>
    </source>
</evidence>
<evidence type="ECO:0000256" key="3">
    <source>
        <dbReference type="SAM" id="MobiDB-lite"/>
    </source>
</evidence>